<dbReference type="PANTHER" id="PTHR14052">
    <property type="entry name" value="ORIGIN RECOGNITION COMPLEX SUBUNIT 2"/>
    <property type="match status" value="1"/>
</dbReference>
<feature type="domain" description="Origin recognition complex subunit 2 RecA-like" evidence="7">
    <location>
        <begin position="132"/>
        <end position="315"/>
    </location>
</feature>
<comment type="subunit">
    <text evidence="5">Component of the origin recognition complex (ORC).</text>
</comment>
<dbReference type="EMBL" id="JAACJK010000058">
    <property type="protein sequence ID" value="KAF5336530.1"/>
    <property type="molecule type" value="Genomic_DNA"/>
</dbReference>
<dbReference type="GO" id="GO:0006260">
    <property type="term" value="P:DNA replication"/>
    <property type="evidence" value="ECO:0007669"/>
    <property type="project" value="UniProtKB-UniRule"/>
</dbReference>
<keyword evidence="10" id="KW-1185">Reference proteome</keyword>
<sequence length="475" mass="51412">MPLTRLLFTFNIMRSQRGFDVAEESSGSSEDEDIEMNDVSDEESEGELPQTPSKRKGKGRIGAEHGETNKNIIEETAFDAYFTYSASKIQTSGNVFSDLLLPLSAEEYAEGIASASKHAVKPTTSILEEGKLKSLFSRFIFEMSQDFNLLCYGFGSKRQVLNRFAAEVCSKHGHVVGANGFQPDFSIKDLLLRIQSLPPLQDLPLSASVEKQAHQIVEHLSSISTPHIYIVIHSIDAAPLRTTRSKTVLSVLASSPRIHLIASIDHINAPLLWSSSELSARKPSTTSTTGGTAATKTTIPSSSTRRGFSWLWHDLTTLEPYDVELSYVDRSSITGASSAARSRKADLSGNAQNTTAMTETAANHILASVTVKAKKLFVLLGKRQLASIEDGADGKVTGGGNDLQQHGTAYDVLFSAARDEFVASNDTAFRSVLGEFRDHELVKSAPGPAGAEILWIPLRKERLAAVLAGLEANSG</sequence>
<protein>
    <recommendedName>
        <fullName evidence="5">Origin recognition complex subunit 2</fullName>
    </recommendedName>
</protein>
<dbReference type="OrthoDB" id="346673at2759"/>
<evidence type="ECO:0000256" key="1">
    <source>
        <dbReference type="ARBA" id="ARBA00004123"/>
    </source>
</evidence>
<organism evidence="9 10">
    <name type="scientific">Ephemerocybe angulata</name>
    <dbReference type="NCBI Taxonomy" id="980116"/>
    <lineage>
        <taxon>Eukaryota</taxon>
        <taxon>Fungi</taxon>
        <taxon>Dikarya</taxon>
        <taxon>Basidiomycota</taxon>
        <taxon>Agaricomycotina</taxon>
        <taxon>Agaricomycetes</taxon>
        <taxon>Agaricomycetidae</taxon>
        <taxon>Agaricales</taxon>
        <taxon>Agaricineae</taxon>
        <taxon>Psathyrellaceae</taxon>
        <taxon>Ephemerocybe</taxon>
    </lineage>
</organism>
<evidence type="ECO:0000256" key="3">
    <source>
        <dbReference type="ARBA" id="ARBA00022705"/>
    </source>
</evidence>
<dbReference type="PANTHER" id="PTHR14052:SF0">
    <property type="entry name" value="ORIGIN RECOGNITION COMPLEX SUBUNIT 2"/>
    <property type="match status" value="1"/>
</dbReference>
<dbReference type="Pfam" id="PF24882">
    <property type="entry name" value="WHD_ORC2"/>
    <property type="match status" value="1"/>
</dbReference>
<dbReference type="GO" id="GO:0005664">
    <property type="term" value="C:nuclear origin of replication recognition complex"/>
    <property type="evidence" value="ECO:0007669"/>
    <property type="project" value="UniProtKB-UniRule"/>
</dbReference>
<evidence type="ECO:0000313" key="9">
    <source>
        <dbReference type="EMBL" id="KAF5336530.1"/>
    </source>
</evidence>
<dbReference type="AlphaFoldDB" id="A0A8H5C7H6"/>
<dbReference type="InterPro" id="IPR056773">
    <property type="entry name" value="WHD_ORC2"/>
</dbReference>
<comment type="function">
    <text evidence="5">Component of the origin recognition complex (ORC) that binds origins of replication. DNA-binding is ATP-dependent. ORC is required to assemble the pre-replication complex necessary to initiate DNA replication.</text>
</comment>
<evidence type="ECO:0000259" key="8">
    <source>
        <dbReference type="Pfam" id="PF24882"/>
    </source>
</evidence>
<evidence type="ECO:0000256" key="2">
    <source>
        <dbReference type="ARBA" id="ARBA00007421"/>
    </source>
</evidence>
<feature type="compositionally biased region" description="Low complexity" evidence="6">
    <location>
        <begin position="284"/>
        <end position="298"/>
    </location>
</feature>
<keyword evidence="4 5" id="KW-0539">Nucleus</keyword>
<dbReference type="InterPro" id="IPR056772">
    <property type="entry name" value="RecA-like_ORC2"/>
</dbReference>
<reference evidence="9 10" key="1">
    <citation type="journal article" date="2020" name="ISME J.">
        <title>Uncovering the hidden diversity of litter-decomposition mechanisms in mushroom-forming fungi.</title>
        <authorList>
            <person name="Floudas D."/>
            <person name="Bentzer J."/>
            <person name="Ahren D."/>
            <person name="Johansson T."/>
            <person name="Persson P."/>
            <person name="Tunlid A."/>
        </authorList>
    </citation>
    <scope>NUCLEOTIDE SEQUENCE [LARGE SCALE GENOMIC DNA]</scope>
    <source>
        <strain evidence="9 10">CBS 175.51</strain>
    </source>
</reference>
<keyword evidence="3 5" id="KW-0235">DNA replication</keyword>
<feature type="domain" description="Origin recognition complex subunit 2 winged-helix" evidence="8">
    <location>
        <begin position="402"/>
        <end position="461"/>
    </location>
</feature>
<feature type="compositionally biased region" description="Acidic residues" evidence="6">
    <location>
        <begin position="29"/>
        <end position="46"/>
    </location>
</feature>
<evidence type="ECO:0000313" key="10">
    <source>
        <dbReference type="Proteomes" id="UP000541558"/>
    </source>
</evidence>
<name>A0A8H5C7H6_9AGAR</name>
<dbReference type="Proteomes" id="UP000541558">
    <property type="component" value="Unassembled WGS sequence"/>
</dbReference>
<comment type="similarity">
    <text evidence="2 5">Belongs to the ORC2 family.</text>
</comment>
<evidence type="ECO:0000259" key="7">
    <source>
        <dbReference type="Pfam" id="PF04084"/>
    </source>
</evidence>
<feature type="region of interest" description="Disordered" evidence="6">
    <location>
        <begin position="19"/>
        <end position="68"/>
    </location>
</feature>
<dbReference type="InterPro" id="IPR007220">
    <property type="entry name" value="ORC2"/>
</dbReference>
<evidence type="ECO:0000256" key="5">
    <source>
        <dbReference type="RuleBase" id="RU368084"/>
    </source>
</evidence>
<evidence type="ECO:0000256" key="4">
    <source>
        <dbReference type="ARBA" id="ARBA00023242"/>
    </source>
</evidence>
<comment type="caution">
    <text evidence="9">The sequence shown here is derived from an EMBL/GenBank/DDBJ whole genome shotgun (WGS) entry which is preliminary data.</text>
</comment>
<gene>
    <name evidence="9" type="ORF">D9611_006547</name>
</gene>
<dbReference type="Pfam" id="PF04084">
    <property type="entry name" value="RecA-like_ORC2"/>
    <property type="match status" value="1"/>
</dbReference>
<dbReference type="GO" id="GO:0003688">
    <property type="term" value="F:DNA replication origin binding"/>
    <property type="evidence" value="ECO:0007669"/>
    <property type="project" value="UniProtKB-UniRule"/>
</dbReference>
<feature type="region of interest" description="Disordered" evidence="6">
    <location>
        <begin position="281"/>
        <end position="300"/>
    </location>
</feature>
<accession>A0A8H5C7H6</accession>
<comment type="subcellular location">
    <subcellularLocation>
        <location evidence="1 5">Nucleus</location>
    </subcellularLocation>
</comment>
<evidence type="ECO:0000256" key="6">
    <source>
        <dbReference type="SAM" id="MobiDB-lite"/>
    </source>
</evidence>
<proteinExistence type="inferred from homology"/>